<dbReference type="InterPro" id="IPR058705">
    <property type="entry name" value="A_ENA"/>
</dbReference>
<name>A0A2Z4MSA5_BREBE</name>
<proteinExistence type="predicted"/>
<evidence type="ECO:0000313" key="1">
    <source>
        <dbReference type="EMBL" id="AWX58969.1"/>
    </source>
</evidence>
<dbReference type="AlphaFoldDB" id="A0A2Z4MSA5"/>
<dbReference type="Pfam" id="PF26595">
    <property type="entry name" value="A_ENA"/>
    <property type="match status" value="1"/>
</dbReference>
<reference evidence="1 2" key="1">
    <citation type="journal article" date="2015" name="Genome Announc.">
        <title>Draft Genome Sequence of Brevibacillus brevis DZQ7, a Plant Growth-Promoting Rhizobacterium with Broad-Spectrum Antimicrobial Activity.</title>
        <authorList>
            <person name="Hou Q."/>
            <person name="Wang C."/>
            <person name="Hou X."/>
            <person name="Xia Z."/>
            <person name="Ye J."/>
            <person name="Liu K."/>
            <person name="Liu H."/>
            <person name="Wang J."/>
            <person name="Guo H."/>
            <person name="Yu X."/>
            <person name="Yang Y."/>
            <person name="Du B."/>
            <person name="Ding Y."/>
        </authorList>
    </citation>
    <scope>NUCLEOTIDE SEQUENCE [LARGE SCALE GENOMIC DNA]</scope>
    <source>
        <strain evidence="1 2">DZQ7</strain>
    </source>
</reference>
<sequence>MTLRDKVPSNDVPTREEALSHLLQSIALEEEALSRLLNAEADKALAFVGKNLDFPNTPSNDEIITFNRTVISILDSVLMAEWLLLKKLDAAIHMYPVALTSNFEMEESDFGDELEDDFTIDY</sequence>
<gene>
    <name evidence="1" type="ORF">AB432_029700</name>
</gene>
<protein>
    <submittedName>
        <fullName evidence="1">Uncharacterized protein</fullName>
    </submittedName>
</protein>
<accession>A0A2Z4MSA5</accession>
<evidence type="ECO:0000313" key="2">
    <source>
        <dbReference type="Proteomes" id="UP000036061"/>
    </source>
</evidence>
<dbReference type="Proteomes" id="UP000036061">
    <property type="component" value="Chromosome"/>
</dbReference>
<organism evidence="1 2">
    <name type="scientific">Brevibacillus brevis</name>
    <name type="common">Bacillus brevis</name>
    <dbReference type="NCBI Taxonomy" id="1393"/>
    <lineage>
        <taxon>Bacteria</taxon>
        <taxon>Bacillati</taxon>
        <taxon>Bacillota</taxon>
        <taxon>Bacilli</taxon>
        <taxon>Bacillales</taxon>
        <taxon>Paenibacillaceae</taxon>
        <taxon>Brevibacillus</taxon>
    </lineage>
</organism>
<dbReference type="EMBL" id="CP030117">
    <property type="protein sequence ID" value="AWX58969.1"/>
    <property type="molecule type" value="Genomic_DNA"/>
</dbReference>